<dbReference type="InterPro" id="IPR002885">
    <property type="entry name" value="PPR_rpt"/>
</dbReference>
<dbReference type="Pfam" id="PF00566">
    <property type="entry name" value="RabGAP-TBC"/>
    <property type="match status" value="1"/>
</dbReference>
<feature type="repeat" description="PPR" evidence="2">
    <location>
        <begin position="351"/>
        <end position="385"/>
    </location>
</feature>
<proteinExistence type="predicted"/>
<evidence type="ECO:0000313" key="4">
    <source>
        <dbReference type="EMBL" id="CAK9099954.1"/>
    </source>
</evidence>
<dbReference type="Gene3D" id="1.25.40.10">
    <property type="entry name" value="Tetratricopeptide repeat domain"/>
    <property type="match status" value="4"/>
</dbReference>
<dbReference type="Proteomes" id="UP001642464">
    <property type="component" value="Unassembled WGS sequence"/>
</dbReference>
<feature type="repeat" description="PPR" evidence="2">
    <location>
        <begin position="233"/>
        <end position="267"/>
    </location>
</feature>
<feature type="repeat" description="PPR" evidence="2">
    <location>
        <begin position="51"/>
        <end position="85"/>
    </location>
</feature>
<evidence type="ECO:0000256" key="2">
    <source>
        <dbReference type="PROSITE-ProRule" id="PRU00708"/>
    </source>
</evidence>
<dbReference type="InterPro" id="IPR011990">
    <property type="entry name" value="TPR-like_helical_dom_sf"/>
</dbReference>
<dbReference type="Pfam" id="PF13812">
    <property type="entry name" value="PPR_3"/>
    <property type="match status" value="2"/>
</dbReference>
<dbReference type="PANTHER" id="PTHR47447:SF23">
    <property type="entry name" value="PENTACOTRIPEPTIDE-REPEAT REGION OF PRORP DOMAIN-CONTAINING PROTEIN"/>
    <property type="match status" value="1"/>
</dbReference>
<dbReference type="PROSITE" id="PS51375">
    <property type="entry name" value="PPR"/>
    <property type="match status" value="6"/>
</dbReference>
<dbReference type="InterPro" id="IPR000195">
    <property type="entry name" value="Rab-GAP-TBC_dom"/>
</dbReference>
<comment type="caution">
    <text evidence="4">The sequence shown here is derived from an EMBL/GenBank/DDBJ whole genome shotgun (WGS) entry which is preliminary data.</text>
</comment>
<dbReference type="EMBL" id="CAXAMM010041551">
    <property type="protein sequence ID" value="CAK9099954.1"/>
    <property type="molecule type" value="Genomic_DNA"/>
</dbReference>
<keyword evidence="1" id="KW-0677">Repeat</keyword>
<reference evidence="4 5" key="1">
    <citation type="submission" date="2024-02" db="EMBL/GenBank/DDBJ databases">
        <authorList>
            <person name="Chen Y."/>
            <person name="Shah S."/>
            <person name="Dougan E. K."/>
            <person name="Thang M."/>
            <person name="Chan C."/>
        </authorList>
    </citation>
    <scope>NUCLEOTIDE SEQUENCE [LARGE SCALE GENOMIC DNA]</scope>
</reference>
<feature type="non-terminal residue" evidence="4">
    <location>
        <position position="1"/>
    </location>
</feature>
<dbReference type="InterPro" id="IPR035969">
    <property type="entry name" value="Rab-GAP_TBC_sf"/>
</dbReference>
<dbReference type="SUPFAM" id="SSF47923">
    <property type="entry name" value="Ypt/Rab-GAP domain of gyp1p"/>
    <property type="match status" value="1"/>
</dbReference>
<dbReference type="Gene3D" id="1.10.8.270">
    <property type="entry name" value="putative rabgap domain of human tbc1 domain family member 14 like domains"/>
    <property type="match status" value="1"/>
</dbReference>
<gene>
    <name evidence="4" type="ORF">SCF082_LOCUS46800</name>
</gene>
<feature type="domain" description="Rab-GAP TBC" evidence="3">
    <location>
        <begin position="682"/>
        <end position="799"/>
    </location>
</feature>
<feature type="repeat" description="PPR" evidence="2">
    <location>
        <begin position="156"/>
        <end position="190"/>
    </location>
</feature>
<evidence type="ECO:0000259" key="3">
    <source>
        <dbReference type="Pfam" id="PF00566"/>
    </source>
</evidence>
<protein>
    <submittedName>
        <fullName evidence="4">Mitochondrial</fullName>
    </submittedName>
</protein>
<organism evidence="4 5">
    <name type="scientific">Durusdinium trenchii</name>
    <dbReference type="NCBI Taxonomy" id="1381693"/>
    <lineage>
        <taxon>Eukaryota</taxon>
        <taxon>Sar</taxon>
        <taxon>Alveolata</taxon>
        <taxon>Dinophyceae</taxon>
        <taxon>Suessiales</taxon>
        <taxon>Symbiodiniaceae</taxon>
        <taxon>Durusdinium</taxon>
    </lineage>
</organism>
<feature type="repeat" description="PPR" evidence="2">
    <location>
        <begin position="386"/>
        <end position="424"/>
    </location>
</feature>
<dbReference type="NCBIfam" id="TIGR00756">
    <property type="entry name" value="PPR"/>
    <property type="match status" value="3"/>
</dbReference>
<dbReference type="PANTHER" id="PTHR47447">
    <property type="entry name" value="OS03G0856100 PROTEIN"/>
    <property type="match status" value="1"/>
</dbReference>
<accession>A0ABP0RI68</accession>
<dbReference type="Pfam" id="PF13041">
    <property type="entry name" value="PPR_2"/>
    <property type="match status" value="2"/>
</dbReference>
<feature type="repeat" description="PPR" evidence="2">
    <location>
        <begin position="120"/>
        <end position="155"/>
    </location>
</feature>
<evidence type="ECO:0000313" key="5">
    <source>
        <dbReference type="Proteomes" id="UP001642464"/>
    </source>
</evidence>
<keyword evidence="5" id="KW-1185">Reference proteome</keyword>
<evidence type="ECO:0000256" key="1">
    <source>
        <dbReference type="ARBA" id="ARBA00022737"/>
    </source>
</evidence>
<name>A0ABP0RI68_9DINO</name>
<sequence>AFRMLCRSMNGGTGASYIELLRRLNEAAEEGRVDAARELYLRAVQRRGAKNRVICNTFLKALANAGETLSAEQFFEEMEAEKVEPNAKTFGKLIEGAARVGDTARALHWFHRLSKKFHVDVDHYNMLARAFFVSGDLVTGARWLFEETGKRGIEPDIVGYNQYLDALSVQGRLEEAQQLFQRLQCSGIRPNVRSFNSLIKVCAKSVSDSGPAGALAAAEGAFRSMLEAEVQPDTISYNSLCDACARAGDSERAREWLCAMTQASLQPDVVSSSTLIRAAPAPQRGHLLQQLREQRQAVDSWAYAAAARPGKSSTTSTTGHGDEVIDACAQQGDLRQAGQWLRACEEEHSPNLVTYNSVLNTCASRGAASAAEGWLEEMLERRLRPNLISFNSVLKAYARSKSSGKSTDAAERLFRGMTAAEVAPDLISYNSALSVAVATGSPAAIERWVRRLCAAQLRPDGATFTTLLREKLKQKGDEAESGIGAGRSLVRRSASKAMFGPRRALDRISRSHYEWLLSAGGQPNGHAYAKIIAMCDEQQQGPRQHHTLRIALAHGEPAASRAMEETTTAAVAFARKGRGLDCVERAERSTSATDVERRQLWLQCLCVVPRLDLSIRCDHNRIPNESYLDDPRMTHGIQSYVDSGKEAGDSVSSLFGQDAKYCQDLFQYLLALPLEDENLIFAEACYESGMHFIAGVLVAVMEAEEAFWCLCSIIDLFRRTFDATCPALAAHLAQLPPGSNRRSRGAKVGAHVGQVAVEHFIVGWFKSFFMCLEAPFEMKLRHSERMAFGLLDSIFVQGRPRFVFTSWFRFMQCKTFEEAMQLFHVLPIDYGDCSPASSSFCARFCDRSWDVADLGGFDREKPLQTRRYEVPWSFQSHPRPGERDYGSELRA</sequence>
<dbReference type="SUPFAM" id="SSF48452">
    <property type="entry name" value="TPR-like"/>
    <property type="match status" value="1"/>
</dbReference>